<organism evidence="1 2">
    <name type="scientific">Pseudomonas panipatensis</name>
    <dbReference type="NCBI Taxonomy" id="428992"/>
    <lineage>
        <taxon>Bacteria</taxon>
        <taxon>Pseudomonadati</taxon>
        <taxon>Pseudomonadota</taxon>
        <taxon>Gammaproteobacteria</taxon>
        <taxon>Pseudomonadales</taxon>
        <taxon>Pseudomonadaceae</taxon>
        <taxon>Pseudomonas</taxon>
    </lineage>
</organism>
<dbReference type="RefSeq" id="WP_090262849.1">
    <property type="nucleotide sequence ID" value="NZ_FNDS01000004.1"/>
</dbReference>
<reference evidence="2" key="1">
    <citation type="submission" date="2016-10" db="EMBL/GenBank/DDBJ databases">
        <authorList>
            <person name="Varghese N."/>
            <person name="Submissions S."/>
        </authorList>
    </citation>
    <scope>NUCLEOTIDE SEQUENCE [LARGE SCALE GENOMIC DNA]</scope>
    <source>
        <strain evidence="2">CCM 7469</strain>
    </source>
</reference>
<dbReference type="PANTHER" id="PTHR37805:SF1">
    <property type="entry name" value="CYTOPLASMIC PROTEIN"/>
    <property type="match status" value="1"/>
</dbReference>
<dbReference type="Proteomes" id="UP000199636">
    <property type="component" value="Unassembled WGS sequence"/>
</dbReference>
<dbReference type="OrthoDB" id="9788465at2"/>
<accession>A0A1G8GSA2</accession>
<dbReference type="STRING" id="428992.SAMN05216272_104446"/>
<dbReference type="EMBL" id="FNDS01000004">
    <property type="protein sequence ID" value="SDH97203.1"/>
    <property type="molecule type" value="Genomic_DNA"/>
</dbReference>
<name>A0A1G8GSA2_9PSED</name>
<evidence type="ECO:0000313" key="1">
    <source>
        <dbReference type="EMBL" id="SDH97203.1"/>
    </source>
</evidence>
<proteinExistence type="predicted"/>
<gene>
    <name evidence="1" type="ORF">SAMN05216272_104446</name>
</gene>
<dbReference type="Pfam" id="PF07308">
    <property type="entry name" value="DUF1456"/>
    <property type="match status" value="2"/>
</dbReference>
<dbReference type="InterPro" id="IPR009921">
    <property type="entry name" value="YehS-like"/>
</dbReference>
<evidence type="ECO:0000313" key="2">
    <source>
        <dbReference type="Proteomes" id="UP000199636"/>
    </source>
</evidence>
<sequence>MLNNDILRSLRYTLDISDAEMADIARLAGLELSAAEIASMLLREDEADYRACSDAELARFLDGLVVHRRGRDDSRPLPALELPLNNNQVLKKLRVAFELRDEDLHAILADAGLPLSKAELSALFRKPEHANYRPCGDQLLRNLLRGLTLRLRG</sequence>
<keyword evidence="2" id="KW-1185">Reference proteome</keyword>
<protein>
    <submittedName>
        <fullName evidence="1">Uncharacterized conserved protein YehS, DUF1456 family</fullName>
    </submittedName>
</protein>
<dbReference type="PANTHER" id="PTHR37805">
    <property type="entry name" value="CYTOPLASMIC PROTEIN-RELATED"/>
    <property type="match status" value="1"/>
</dbReference>
<dbReference type="AlphaFoldDB" id="A0A1G8GSA2"/>